<keyword evidence="7" id="KW-0418">Kinase</keyword>
<feature type="region of interest" description="Disordered" evidence="6">
    <location>
        <begin position="796"/>
        <end position="816"/>
    </location>
</feature>
<dbReference type="GO" id="GO:0016301">
    <property type="term" value="F:kinase activity"/>
    <property type="evidence" value="ECO:0007669"/>
    <property type="project" value="UniProtKB-KW"/>
</dbReference>
<evidence type="ECO:0000256" key="4">
    <source>
        <dbReference type="ARBA" id="ARBA00022737"/>
    </source>
</evidence>
<evidence type="ECO:0000256" key="6">
    <source>
        <dbReference type="SAM" id="MobiDB-lite"/>
    </source>
</evidence>
<dbReference type="InterPro" id="IPR032675">
    <property type="entry name" value="LRR_dom_sf"/>
</dbReference>
<feature type="region of interest" description="Disordered" evidence="6">
    <location>
        <begin position="668"/>
        <end position="689"/>
    </location>
</feature>
<dbReference type="SUPFAM" id="SSF52058">
    <property type="entry name" value="L domain-like"/>
    <property type="match status" value="1"/>
</dbReference>
<keyword evidence="3" id="KW-0433">Leucine-rich repeat</keyword>
<proteinExistence type="predicted"/>
<reference evidence="7" key="1">
    <citation type="submission" date="2020-06" db="EMBL/GenBank/DDBJ databases">
        <authorList>
            <person name="Li T."/>
            <person name="Hu X."/>
            <person name="Zhang T."/>
            <person name="Song X."/>
            <person name="Zhang H."/>
            <person name="Dai N."/>
            <person name="Sheng W."/>
            <person name="Hou X."/>
            <person name="Wei L."/>
        </authorList>
    </citation>
    <scope>NUCLEOTIDE SEQUENCE</scope>
    <source>
        <strain evidence="7">KEN8</strain>
        <tissue evidence="7">Leaf</tissue>
    </source>
</reference>
<dbReference type="PANTHER" id="PTHR15454">
    <property type="entry name" value="NISCHARIN RELATED"/>
    <property type="match status" value="1"/>
</dbReference>
<dbReference type="Pfam" id="PF13855">
    <property type="entry name" value="LRR_8"/>
    <property type="match status" value="1"/>
</dbReference>
<reference evidence="7" key="2">
    <citation type="journal article" date="2024" name="Plant">
        <title>Genomic evolution and insights into agronomic trait innovations of Sesamum species.</title>
        <authorList>
            <person name="Miao H."/>
            <person name="Wang L."/>
            <person name="Qu L."/>
            <person name="Liu H."/>
            <person name="Sun Y."/>
            <person name="Le M."/>
            <person name="Wang Q."/>
            <person name="Wei S."/>
            <person name="Zheng Y."/>
            <person name="Lin W."/>
            <person name="Duan Y."/>
            <person name="Cao H."/>
            <person name="Xiong S."/>
            <person name="Wang X."/>
            <person name="Wei L."/>
            <person name="Li C."/>
            <person name="Ma Q."/>
            <person name="Ju M."/>
            <person name="Zhao R."/>
            <person name="Li G."/>
            <person name="Mu C."/>
            <person name="Tian Q."/>
            <person name="Mei H."/>
            <person name="Zhang T."/>
            <person name="Gao T."/>
            <person name="Zhang H."/>
        </authorList>
    </citation>
    <scope>NUCLEOTIDE SEQUENCE</scope>
    <source>
        <strain evidence="7">KEN8</strain>
    </source>
</reference>
<dbReference type="InterPro" id="IPR001611">
    <property type="entry name" value="Leu-rich_rpt"/>
</dbReference>
<evidence type="ECO:0000256" key="2">
    <source>
        <dbReference type="ARBA" id="ARBA00022490"/>
    </source>
</evidence>
<comment type="subcellular location">
    <subcellularLocation>
        <location evidence="1">Cytoplasm</location>
    </subcellularLocation>
</comment>
<gene>
    <name evidence="7" type="ORF">Scaly_0176700</name>
</gene>
<keyword evidence="2" id="KW-0963">Cytoplasm</keyword>
<dbReference type="AlphaFoldDB" id="A0AAW2SXM1"/>
<dbReference type="PROSITE" id="PS51450">
    <property type="entry name" value="LRR"/>
    <property type="match status" value="1"/>
</dbReference>
<accession>A0AAW2SXM1</accession>
<organism evidence="7">
    <name type="scientific">Sesamum calycinum</name>
    <dbReference type="NCBI Taxonomy" id="2727403"/>
    <lineage>
        <taxon>Eukaryota</taxon>
        <taxon>Viridiplantae</taxon>
        <taxon>Streptophyta</taxon>
        <taxon>Embryophyta</taxon>
        <taxon>Tracheophyta</taxon>
        <taxon>Spermatophyta</taxon>
        <taxon>Magnoliopsida</taxon>
        <taxon>eudicotyledons</taxon>
        <taxon>Gunneridae</taxon>
        <taxon>Pentapetalae</taxon>
        <taxon>asterids</taxon>
        <taxon>lamiids</taxon>
        <taxon>Lamiales</taxon>
        <taxon>Pedaliaceae</taxon>
        <taxon>Sesamum</taxon>
    </lineage>
</organism>
<dbReference type="FunFam" id="3.80.10.10:FF:000140">
    <property type="entry name" value="Outer arm dynein light chain 1 protein"/>
    <property type="match status" value="1"/>
</dbReference>
<evidence type="ECO:0000256" key="3">
    <source>
        <dbReference type="ARBA" id="ARBA00022614"/>
    </source>
</evidence>
<feature type="compositionally biased region" description="Polar residues" evidence="6">
    <location>
        <begin position="860"/>
        <end position="869"/>
    </location>
</feature>
<feature type="region of interest" description="Disordered" evidence="6">
    <location>
        <begin position="840"/>
        <end position="869"/>
    </location>
</feature>
<keyword evidence="5" id="KW-0175">Coiled coil</keyword>
<keyword evidence="7" id="KW-0808">Transferase</keyword>
<dbReference type="EMBL" id="JACGWM010000001">
    <property type="protein sequence ID" value="KAL0397283.1"/>
    <property type="molecule type" value="Genomic_DNA"/>
</dbReference>
<feature type="coiled-coil region" evidence="5">
    <location>
        <begin position="368"/>
        <end position="395"/>
    </location>
</feature>
<keyword evidence="4" id="KW-0677">Repeat</keyword>
<name>A0AAW2SXM1_9LAMI</name>
<sequence length="1173" mass="130772">MAIVTGDRYLESLVKFVEDQAERLIEGTLVLKLNPVGLRYVQSRFEALEELESLLAGAPVDYLRAYVSDLGDHRALEQLRRILRLLPSLKVVSVLPPGEGSNAAILASVWEVEVLGTIVNDALRHVFASRIADIKDSPPWNRLSFVSCPCNGLVLMDESLQLLPAVDTLDLSRNRFAKVDNLRKCTKLKHVDLGFNNLRSIASFTQVSCQIVKLVLRNNALTSLHGIEKLKSLQGLDLSYNIISNLSEIEILAGLPSLQNLWLEGNPLCYARWFRAQVFSLFPHPERLKLDEKEISKSEYWERQIIIASRQKQPASFGFYSPVQDDADVGGSINTKRKRISRLVNIENEEQSTYICSDQDSLSCDNEIQDKDENANAHEAEIEDLMNRIELMKKDHSVLWLQEFKEWMNQTSENFVDGNKYRSTILHNNQEFGLKSETKDEDFAETSRHISDSFQLSGDDSSTMILESETSFADSSTVISGQQYFDQIGEAAPRFFMGHAGGDRSVSRDVYVNQEELRLLNNQGSASVDAGKLRLIPLQSEGIMQRPEYFDQIGEAAPRFFMGHAGGDRSVSRDVYVNQEELRLLNNQGSASVDAGKLRFNSLAVVRGDNASTENTMSASTAINDIMSSHSSSARLGSPPHYQEDVHRRQNLEEEFLQLSAESFSVASSDSNTSCSEDDSAEYGPSGTHVDQYLIDDSAERSNSGFLVASYQDDACDVYHDTISSLKQNGTHTSSPCSEGNFVSTNGREMKSSALACGGSSSGCVHDDKILGLVKGKSDWLEQRKCIKKPTRRMISLPEDDDAHGDTDSSKNSSGPVQTCRCEMIHEGQDICCSRDVSKSTPARNNGDSAVPTVLGQSYGGTVSESNTSNDEKDDFIETYFNSEVAHSGVNETSSQYVRCNCLFVEKPGHEEREVAVLRSSEQKLYILLVHACEGSETPLEMVACHRVGDVRDVFVGLGFQVIRVCFEGNATYLLITRSMDRSKELLCVLDFFDPSGIKNTCSITSLEQIQINLFQDHVCGGSKVNIYQYSMVLFCQKDFKENLWLPRSLFVLEGHLLLCTEDLMQFGPSENAFSPTYFLLDSCCAVIDVSEMAIDTSDSPCIVLSFRSTSEFRPSEKRYRTEHAHPTKKCAADPVTWKLKWFSKDSVFKFVALLKAIHGQVATSSFLVRYGS</sequence>
<dbReference type="PANTHER" id="PTHR15454:SF69">
    <property type="entry name" value="SERINE_THREONINE-PROTEIN KINASE 11-INTERACTING PROTEIN"/>
    <property type="match status" value="1"/>
</dbReference>
<protein>
    <submittedName>
        <fullName evidence="7">Serine/threonine-protein kinase-interacting protein</fullName>
    </submittedName>
</protein>
<dbReference type="Gene3D" id="3.80.10.10">
    <property type="entry name" value="Ribonuclease Inhibitor"/>
    <property type="match status" value="1"/>
</dbReference>
<evidence type="ECO:0000256" key="5">
    <source>
        <dbReference type="SAM" id="Coils"/>
    </source>
</evidence>
<comment type="caution">
    <text evidence="7">The sequence shown here is derived from an EMBL/GenBank/DDBJ whole genome shotgun (WGS) entry which is preliminary data.</text>
</comment>
<evidence type="ECO:0000256" key="1">
    <source>
        <dbReference type="ARBA" id="ARBA00004496"/>
    </source>
</evidence>
<evidence type="ECO:0000313" key="7">
    <source>
        <dbReference type="EMBL" id="KAL0397283.1"/>
    </source>
</evidence>
<dbReference type="GO" id="GO:0005737">
    <property type="term" value="C:cytoplasm"/>
    <property type="evidence" value="ECO:0007669"/>
    <property type="project" value="UniProtKB-SubCell"/>
</dbReference>